<dbReference type="InterPro" id="IPR012223">
    <property type="entry name" value="TEII"/>
</dbReference>
<dbReference type="RefSeq" id="WP_081197527.1">
    <property type="nucleotide sequence ID" value="NZ_FOCZ01000011.1"/>
</dbReference>
<comment type="similarity">
    <text evidence="1">Belongs to the thioesterase family.</text>
</comment>
<dbReference type="Gene3D" id="3.40.50.1820">
    <property type="entry name" value="alpha/beta hydrolase"/>
    <property type="match status" value="1"/>
</dbReference>
<evidence type="ECO:0000313" key="3">
    <source>
        <dbReference type="EMBL" id="OQP54220.1"/>
    </source>
</evidence>
<proteinExistence type="inferred from homology"/>
<keyword evidence="4" id="KW-1185">Reference proteome</keyword>
<dbReference type="PANTHER" id="PTHR11487">
    <property type="entry name" value="THIOESTERASE"/>
    <property type="match status" value="1"/>
</dbReference>
<dbReference type="InterPro" id="IPR029058">
    <property type="entry name" value="AB_hydrolase_fold"/>
</dbReference>
<dbReference type="Pfam" id="PF00975">
    <property type="entry name" value="Thioesterase"/>
    <property type="match status" value="1"/>
</dbReference>
<dbReference type="EMBL" id="LVXG01000004">
    <property type="protein sequence ID" value="OQP54220.1"/>
    <property type="molecule type" value="Genomic_DNA"/>
</dbReference>
<evidence type="ECO:0000313" key="4">
    <source>
        <dbReference type="Proteomes" id="UP000192610"/>
    </source>
</evidence>
<protein>
    <recommendedName>
        <fullName evidence="2">Thioesterase domain-containing protein</fullName>
    </recommendedName>
</protein>
<feature type="domain" description="Thioesterase" evidence="2">
    <location>
        <begin position="5"/>
        <end position="224"/>
    </location>
</feature>
<dbReference type="STRING" id="354355.SAMN05660816_05262"/>
<dbReference type="GO" id="GO:0008610">
    <property type="term" value="P:lipid biosynthetic process"/>
    <property type="evidence" value="ECO:0007669"/>
    <property type="project" value="TreeGrafter"/>
</dbReference>
<accession>A0A1V9F721</accession>
<comment type="caution">
    <text evidence="3">The sequence shown here is derived from an EMBL/GenBank/DDBJ whole genome shotgun (WGS) entry which is preliminary data.</text>
</comment>
<name>A0A1V9F721_9BACT</name>
<reference evidence="4" key="1">
    <citation type="submission" date="2016-04" db="EMBL/GenBank/DDBJ databases">
        <authorList>
            <person name="Chen L."/>
            <person name="Zhuang W."/>
            <person name="Wang G."/>
        </authorList>
    </citation>
    <scope>NUCLEOTIDE SEQUENCE [LARGE SCALE GENOMIC DNA]</scope>
    <source>
        <strain evidence="4">17621</strain>
    </source>
</reference>
<organism evidence="3 4">
    <name type="scientific">Niastella yeongjuensis</name>
    <dbReference type="NCBI Taxonomy" id="354355"/>
    <lineage>
        <taxon>Bacteria</taxon>
        <taxon>Pseudomonadati</taxon>
        <taxon>Bacteroidota</taxon>
        <taxon>Chitinophagia</taxon>
        <taxon>Chitinophagales</taxon>
        <taxon>Chitinophagaceae</taxon>
        <taxon>Niastella</taxon>
    </lineage>
</organism>
<dbReference type="InterPro" id="IPR001031">
    <property type="entry name" value="Thioesterase"/>
</dbReference>
<dbReference type="SUPFAM" id="SSF53474">
    <property type="entry name" value="alpha/beta-Hydrolases"/>
    <property type="match status" value="1"/>
</dbReference>
<gene>
    <name evidence="3" type="ORF">A4H97_22240</name>
</gene>
<dbReference type="Proteomes" id="UP000192610">
    <property type="component" value="Unassembled WGS sequence"/>
</dbReference>
<sequence>MSRPRLCLLHFAGGNCYSFQFLTPLLKDFEVWPLELPGRGKRITEPLLKDFDHAVEDLFYQINRQQTAADLVLYGHSLGAYLAFGLAQRFEESGKPAACLLVSGNAGPGAREPKNRYLMKRSDFIEELKLLGGIPQAFLDNEDLIDFFEPILRADFELAERNELANATPIDAPIFAMMGSMEEEVTKIANWKRFTHTRFDHEILEGDHFFINRHAQRIAAIIRTSYAAVATNKTLL</sequence>
<evidence type="ECO:0000259" key="2">
    <source>
        <dbReference type="Pfam" id="PF00975"/>
    </source>
</evidence>
<dbReference type="OrthoDB" id="2213423at2"/>
<dbReference type="PANTHER" id="PTHR11487:SF0">
    <property type="entry name" value="S-ACYL FATTY ACID SYNTHASE THIOESTERASE, MEDIUM CHAIN"/>
    <property type="match status" value="1"/>
</dbReference>
<evidence type="ECO:0000256" key="1">
    <source>
        <dbReference type="ARBA" id="ARBA00007169"/>
    </source>
</evidence>
<dbReference type="AlphaFoldDB" id="A0A1V9F721"/>